<gene>
    <name evidence="2" type="ORF">ALC62_07475</name>
</gene>
<reference evidence="2 3" key="1">
    <citation type="submission" date="2016-03" db="EMBL/GenBank/DDBJ databases">
        <title>Cyphomyrmex costatus WGS genome.</title>
        <authorList>
            <person name="Nygaard S."/>
            <person name="Hu H."/>
            <person name="Boomsma J."/>
            <person name="Zhang G."/>
        </authorList>
    </citation>
    <scope>NUCLEOTIDE SEQUENCE [LARGE SCALE GENOMIC DNA]</scope>
    <source>
        <strain evidence="2">MS0001</strain>
        <tissue evidence="2">Whole body</tissue>
    </source>
</reference>
<evidence type="ECO:0000256" key="1">
    <source>
        <dbReference type="SAM" id="MobiDB-lite"/>
    </source>
</evidence>
<proteinExistence type="predicted"/>
<evidence type="ECO:0000313" key="3">
    <source>
        <dbReference type="Proteomes" id="UP000078542"/>
    </source>
</evidence>
<dbReference type="EMBL" id="KQ977580">
    <property type="protein sequence ID" value="KYN01795.1"/>
    <property type="molecule type" value="Genomic_DNA"/>
</dbReference>
<dbReference type="Proteomes" id="UP000078542">
    <property type="component" value="Unassembled WGS sequence"/>
</dbReference>
<sequence>MDASVDANNNDDDWRPGDPATPRSVVQFAASFVQLSAIRHYRALAQDSYATSLSANHRSSSMTEPTRNTGYFEAWADLARRSPQVWKEVERIRRLTTNALRRRTQEWMEEEKRAENANHSEAIAESHLPFISRSLTGFLQIGDEIAGNLSNFSGVRTKYHSLNDPAVAVKSAEGCVGIQLHHPGHGSVGDQHTRLDSSGPKDRQDSAE</sequence>
<feature type="compositionally biased region" description="Basic and acidic residues" evidence="1">
    <location>
        <begin position="191"/>
        <end position="208"/>
    </location>
</feature>
<accession>A0A195CM80</accession>
<feature type="region of interest" description="Disordered" evidence="1">
    <location>
        <begin position="1"/>
        <end position="21"/>
    </location>
</feature>
<name>A0A195CM80_9HYME</name>
<feature type="region of interest" description="Disordered" evidence="1">
    <location>
        <begin position="180"/>
        <end position="208"/>
    </location>
</feature>
<evidence type="ECO:0000313" key="2">
    <source>
        <dbReference type="EMBL" id="KYN01795.1"/>
    </source>
</evidence>
<protein>
    <submittedName>
        <fullName evidence="2">Uncharacterized protein</fullName>
    </submittedName>
</protein>
<organism evidence="2 3">
    <name type="scientific">Cyphomyrmex costatus</name>
    <dbReference type="NCBI Taxonomy" id="456900"/>
    <lineage>
        <taxon>Eukaryota</taxon>
        <taxon>Metazoa</taxon>
        <taxon>Ecdysozoa</taxon>
        <taxon>Arthropoda</taxon>
        <taxon>Hexapoda</taxon>
        <taxon>Insecta</taxon>
        <taxon>Pterygota</taxon>
        <taxon>Neoptera</taxon>
        <taxon>Endopterygota</taxon>
        <taxon>Hymenoptera</taxon>
        <taxon>Apocrita</taxon>
        <taxon>Aculeata</taxon>
        <taxon>Formicoidea</taxon>
        <taxon>Formicidae</taxon>
        <taxon>Myrmicinae</taxon>
        <taxon>Cyphomyrmex</taxon>
    </lineage>
</organism>
<keyword evidence="3" id="KW-1185">Reference proteome</keyword>
<dbReference type="AlphaFoldDB" id="A0A195CM80"/>